<dbReference type="EMBL" id="LSCQ01000090">
    <property type="protein sequence ID" value="KXB33752.1"/>
    <property type="molecule type" value="Genomic_DNA"/>
</dbReference>
<name>A0A133XS43_9LACT</name>
<dbReference type="PATRIC" id="fig|87541.4.peg.1628"/>
<proteinExistence type="predicted"/>
<dbReference type="Proteomes" id="UP000070422">
    <property type="component" value="Unassembled WGS sequence"/>
</dbReference>
<dbReference type="PANTHER" id="PTHR38730">
    <property type="entry name" value="SLL7028 PROTEIN"/>
    <property type="match status" value="1"/>
</dbReference>
<evidence type="ECO:0000313" key="3">
    <source>
        <dbReference type="Proteomes" id="UP000070422"/>
    </source>
</evidence>
<dbReference type="Pfam" id="PF09967">
    <property type="entry name" value="DUF2201"/>
    <property type="match status" value="1"/>
</dbReference>
<protein>
    <recommendedName>
        <fullName evidence="1">VWA-like domain-containing protein</fullName>
    </recommendedName>
</protein>
<reference evidence="2 3" key="1">
    <citation type="submission" date="2016-01" db="EMBL/GenBank/DDBJ databases">
        <authorList>
            <person name="Oliw E.H."/>
        </authorList>
    </citation>
    <scope>NUCLEOTIDE SEQUENCE [LARGE SCALE GENOMIC DNA]</scope>
    <source>
        <strain evidence="2 3">KA00635</strain>
    </source>
</reference>
<dbReference type="InterPro" id="IPR036465">
    <property type="entry name" value="vWFA_dom_sf"/>
</dbReference>
<evidence type="ECO:0000313" key="2">
    <source>
        <dbReference type="EMBL" id="KXB33752.1"/>
    </source>
</evidence>
<dbReference type="SUPFAM" id="SSF53300">
    <property type="entry name" value="vWA-like"/>
    <property type="match status" value="1"/>
</dbReference>
<sequence>MKGGDQMPFHAFENMVMDKDLSEENQDSLGYADMDALYRKMRVAYITYMNFGWDSDYEKFRDYMSDYLSLLTAKLMSNQSYHGAGDVLFAGVLYQLDRQFSSTLSKPMNLSIEGLNLTLTINPVLFFMYYEGPKRMLAGIRQMCYHIIFNHLTDYDWAYKSEADGKMMSVAMEMEINQYINNLPQHSLRLDWLRDLLDQPGLKEKQGSLYYFQQMKAAYDDPKHRCHDRVWSTFEHMKGTGAIDDTYSQLSGNFDPKKTKELRIDSMEQLNNEMKKNLSMQMVIPDSQNNDLHRKIIDGIVRKAYQNLDKEMRERMSGNIKERVIRLVKQRSLNWRSIIKKGLGSAPIPYDFSKNRANRRQPFRIDLPGRVLATARRMIAFIDTSASQNKQALNYSLAELANINKTLGTDIWVVQVDTKVVQIDRLDQKTLENFSFKGRGGTSFAPAYQWLHDNGFNDENSVAVYFTDGYGDDGFERYGYHNMYWILTDADPKEASPLSTSSEGKLLYLRADEKYNHYLLNQLKRGASS</sequence>
<dbReference type="STRING" id="87541.AWM71_07520"/>
<comment type="caution">
    <text evidence="2">The sequence shown here is derived from an EMBL/GenBank/DDBJ whole genome shotgun (WGS) entry which is preliminary data.</text>
</comment>
<dbReference type="AlphaFoldDB" id="A0A133XS43"/>
<evidence type="ECO:0000259" key="1">
    <source>
        <dbReference type="Pfam" id="PF09967"/>
    </source>
</evidence>
<gene>
    <name evidence="2" type="ORF">HMPREF3187_01641</name>
</gene>
<organism evidence="2 3">
    <name type="scientific">Aerococcus christensenii</name>
    <dbReference type="NCBI Taxonomy" id="87541"/>
    <lineage>
        <taxon>Bacteria</taxon>
        <taxon>Bacillati</taxon>
        <taxon>Bacillota</taxon>
        <taxon>Bacilli</taxon>
        <taxon>Lactobacillales</taxon>
        <taxon>Aerococcaceae</taxon>
        <taxon>Aerococcus</taxon>
    </lineage>
</organism>
<dbReference type="PANTHER" id="PTHR38730:SF1">
    <property type="entry name" value="SLL7028 PROTEIN"/>
    <property type="match status" value="1"/>
</dbReference>
<dbReference type="InterPro" id="IPR018698">
    <property type="entry name" value="VWA-like_dom"/>
</dbReference>
<accession>A0A133XS43</accession>
<feature type="domain" description="VWA-like" evidence="1">
    <location>
        <begin position="379"/>
        <end position="489"/>
    </location>
</feature>